<accession>A0A9Q1INU7</accession>
<dbReference type="InterPro" id="IPR040263">
    <property type="entry name" value="PWP3A_3B_4"/>
</dbReference>
<keyword evidence="3" id="KW-1185">Reference proteome</keyword>
<dbReference type="InterPro" id="IPR048795">
    <property type="entry name" value="PWP3A_3B_4_C"/>
</dbReference>
<sequence length="142" mass="15924">MTGRDMQGILQPVYRVGKQTTIQLPAHIQATDEQTAAEQALVDFIVKEHGAEERLLGFQRKSPTKVPVYLDDDAQQDRLLKYLMTVLNSISPPFVIWDHILFVLEVLFPEAIIGALSAHGKMTLQKAADKFSAGTHRQERQG</sequence>
<feature type="domain" description="PWWP" evidence="1">
    <location>
        <begin position="34"/>
        <end position="140"/>
    </location>
</feature>
<gene>
    <name evidence="2" type="ORF">SKAU_G00273820</name>
</gene>
<reference evidence="2" key="1">
    <citation type="journal article" date="2023" name="Science">
        <title>Genome structures resolve the early diversification of teleost fishes.</title>
        <authorList>
            <person name="Parey E."/>
            <person name="Louis A."/>
            <person name="Montfort J."/>
            <person name="Bouchez O."/>
            <person name="Roques C."/>
            <person name="Iampietro C."/>
            <person name="Lluch J."/>
            <person name="Castinel A."/>
            <person name="Donnadieu C."/>
            <person name="Desvignes T."/>
            <person name="Floi Bucao C."/>
            <person name="Jouanno E."/>
            <person name="Wen M."/>
            <person name="Mejri S."/>
            <person name="Dirks R."/>
            <person name="Jansen H."/>
            <person name="Henkel C."/>
            <person name="Chen W.J."/>
            <person name="Zahm M."/>
            <person name="Cabau C."/>
            <person name="Klopp C."/>
            <person name="Thompson A.W."/>
            <person name="Robinson-Rechavi M."/>
            <person name="Braasch I."/>
            <person name="Lecointre G."/>
            <person name="Bobe J."/>
            <person name="Postlethwait J.H."/>
            <person name="Berthelot C."/>
            <person name="Roest Crollius H."/>
            <person name="Guiguen Y."/>
        </authorList>
    </citation>
    <scope>NUCLEOTIDE SEQUENCE</scope>
    <source>
        <strain evidence="2">WJC10195</strain>
    </source>
</reference>
<comment type="caution">
    <text evidence="2">The sequence shown here is derived from an EMBL/GenBank/DDBJ whole genome shotgun (WGS) entry which is preliminary data.</text>
</comment>
<dbReference type="AlphaFoldDB" id="A0A9Q1INU7"/>
<evidence type="ECO:0000259" key="1">
    <source>
        <dbReference type="Pfam" id="PF20886"/>
    </source>
</evidence>
<protein>
    <recommendedName>
        <fullName evidence="1">PWWP domain-containing protein</fullName>
    </recommendedName>
</protein>
<dbReference type="Pfam" id="PF20886">
    <property type="entry name" value="PWP3A-B_C"/>
    <property type="match status" value="1"/>
</dbReference>
<dbReference type="PANTHER" id="PTHR31333">
    <property type="entry name" value="PWWP DOMAIN-CONTAINING DNA REPAIR FACTOR 3 FAMILY MEMBER"/>
    <property type="match status" value="1"/>
</dbReference>
<dbReference type="Proteomes" id="UP001152622">
    <property type="component" value="Chromosome 10"/>
</dbReference>
<dbReference type="PANTHER" id="PTHR31333:SF6">
    <property type="entry name" value="MUM1 LIKE 1"/>
    <property type="match status" value="1"/>
</dbReference>
<dbReference type="EMBL" id="JAINUF010000010">
    <property type="protein sequence ID" value="KAJ8348793.1"/>
    <property type="molecule type" value="Genomic_DNA"/>
</dbReference>
<dbReference type="OrthoDB" id="8806267at2759"/>
<name>A0A9Q1INU7_SYNKA</name>
<proteinExistence type="predicted"/>
<organism evidence="2 3">
    <name type="scientific">Synaphobranchus kaupii</name>
    <name type="common">Kaup's arrowtooth eel</name>
    <dbReference type="NCBI Taxonomy" id="118154"/>
    <lineage>
        <taxon>Eukaryota</taxon>
        <taxon>Metazoa</taxon>
        <taxon>Chordata</taxon>
        <taxon>Craniata</taxon>
        <taxon>Vertebrata</taxon>
        <taxon>Euteleostomi</taxon>
        <taxon>Actinopterygii</taxon>
        <taxon>Neopterygii</taxon>
        <taxon>Teleostei</taxon>
        <taxon>Anguilliformes</taxon>
        <taxon>Synaphobranchidae</taxon>
        <taxon>Synaphobranchus</taxon>
    </lineage>
</organism>
<evidence type="ECO:0000313" key="3">
    <source>
        <dbReference type="Proteomes" id="UP001152622"/>
    </source>
</evidence>
<evidence type="ECO:0000313" key="2">
    <source>
        <dbReference type="EMBL" id="KAJ8348793.1"/>
    </source>
</evidence>